<dbReference type="InterPro" id="IPR009000">
    <property type="entry name" value="Transl_B-barrel_sf"/>
</dbReference>
<comment type="function">
    <text evidence="7 9">One of the primary rRNA binding proteins, it binds directly near the 3'-end of the 23S rRNA, where it nucleates assembly of the 50S subunit.</text>
</comment>
<evidence type="ECO:0000313" key="11">
    <source>
        <dbReference type="EMBL" id="SHJ95082.1"/>
    </source>
</evidence>
<dbReference type="OrthoDB" id="9806135at2"/>
<dbReference type="GO" id="GO:0022625">
    <property type="term" value="C:cytosolic large ribosomal subunit"/>
    <property type="evidence" value="ECO:0007669"/>
    <property type="project" value="TreeGrafter"/>
</dbReference>
<evidence type="ECO:0000256" key="9">
    <source>
        <dbReference type="RuleBase" id="RU003906"/>
    </source>
</evidence>
<organism evidence="11 12">
    <name type="scientific">Geosporobacter subterraneus DSM 17957</name>
    <dbReference type="NCBI Taxonomy" id="1121919"/>
    <lineage>
        <taxon>Bacteria</taxon>
        <taxon>Bacillati</taxon>
        <taxon>Bacillota</taxon>
        <taxon>Clostridia</taxon>
        <taxon>Peptostreptococcales</taxon>
        <taxon>Thermotaleaceae</taxon>
        <taxon>Geosporobacter</taxon>
    </lineage>
</organism>
<dbReference type="SUPFAM" id="SSF50447">
    <property type="entry name" value="Translation proteins"/>
    <property type="match status" value="1"/>
</dbReference>
<dbReference type="STRING" id="1121919.SAMN02745975_03292"/>
<keyword evidence="2 7" id="KW-0699">rRNA-binding</keyword>
<dbReference type="Gene3D" id="3.30.160.810">
    <property type="match status" value="1"/>
</dbReference>
<dbReference type="PANTHER" id="PTHR11229">
    <property type="entry name" value="50S RIBOSOMAL PROTEIN L3"/>
    <property type="match status" value="1"/>
</dbReference>
<dbReference type="Pfam" id="PF00297">
    <property type="entry name" value="Ribosomal_L3"/>
    <property type="match status" value="1"/>
</dbReference>
<evidence type="ECO:0000256" key="10">
    <source>
        <dbReference type="SAM" id="MobiDB-lite"/>
    </source>
</evidence>
<dbReference type="Proteomes" id="UP000184536">
    <property type="component" value="Unassembled WGS sequence"/>
</dbReference>
<reference evidence="12" key="1">
    <citation type="submission" date="2016-11" db="EMBL/GenBank/DDBJ databases">
        <authorList>
            <person name="Varghese N."/>
            <person name="Submissions S."/>
        </authorList>
    </citation>
    <scope>NUCLEOTIDE SEQUENCE [LARGE SCALE GENOMIC DNA]</scope>
    <source>
        <strain evidence="12">DSM 17957</strain>
    </source>
</reference>
<dbReference type="FunFam" id="3.30.160.810:FF:000001">
    <property type="entry name" value="50S ribosomal protein L3"/>
    <property type="match status" value="1"/>
</dbReference>
<dbReference type="HAMAP" id="MF_01325_B">
    <property type="entry name" value="Ribosomal_uL3_B"/>
    <property type="match status" value="1"/>
</dbReference>
<gene>
    <name evidence="7" type="primary">rplC</name>
    <name evidence="11" type="ORF">SAMN02745975_03292</name>
</gene>
<feature type="region of interest" description="Disordered" evidence="10">
    <location>
        <begin position="112"/>
        <end position="152"/>
    </location>
</feature>
<dbReference type="PANTHER" id="PTHR11229:SF16">
    <property type="entry name" value="LARGE RIBOSOMAL SUBUNIT PROTEIN UL3C"/>
    <property type="match status" value="1"/>
</dbReference>
<keyword evidence="4 7" id="KW-0689">Ribosomal protein</keyword>
<protein>
    <recommendedName>
        <fullName evidence="6 7">Large ribosomal subunit protein uL3</fullName>
    </recommendedName>
</protein>
<keyword evidence="12" id="KW-1185">Reference proteome</keyword>
<dbReference type="FunFam" id="2.40.30.10:FF:000004">
    <property type="entry name" value="50S ribosomal protein L3"/>
    <property type="match status" value="1"/>
</dbReference>
<proteinExistence type="inferred from homology"/>
<name>A0A1M6NHG6_9FIRM</name>
<comment type="subunit">
    <text evidence="7 9">Part of the 50S ribosomal subunit. Forms a cluster with proteins L14 and L19.</text>
</comment>
<dbReference type="InterPro" id="IPR019927">
    <property type="entry name" value="Ribosomal_uL3_bac/org-type"/>
</dbReference>
<sequence>MKGILGRKIGMTQIFTEEGRVIPVTVVEAGPMVVTQIKTEETDGYNAIQVGYGDIKTKHVTKPLKGHFEKAGTEYKKTLKEFVVEDPSAYKIGQEIKVDIFTEGNKVDVTGISKGKGTQGAIKRHNQSRGPMTHGSKYHRGPGSKGAGTTPGRVFKGQTEAGRMGNEQVTVQNLEIAKVDTERNLLLIKGAIPGPKSGMLTIKQTVKAE</sequence>
<dbReference type="InterPro" id="IPR000597">
    <property type="entry name" value="Ribosomal_uL3"/>
</dbReference>
<dbReference type="RefSeq" id="WP_110942302.1">
    <property type="nucleotide sequence ID" value="NZ_FQZV01000056.1"/>
</dbReference>
<evidence type="ECO:0000256" key="6">
    <source>
        <dbReference type="ARBA" id="ARBA00035243"/>
    </source>
</evidence>
<dbReference type="GO" id="GO:0019843">
    <property type="term" value="F:rRNA binding"/>
    <property type="evidence" value="ECO:0007669"/>
    <property type="project" value="UniProtKB-UniRule"/>
</dbReference>
<dbReference type="GO" id="GO:0006412">
    <property type="term" value="P:translation"/>
    <property type="evidence" value="ECO:0007669"/>
    <property type="project" value="UniProtKB-UniRule"/>
</dbReference>
<dbReference type="GO" id="GO:0003735">
    <property type="term" value="F:structural constituent of ribosome"/>
    <property type="evidence" value="ECO:0007669"/>
    <property type="project" value="UniProtKB-UniRule"/>
</dbReference>
<evidence type="ECO:0000313" key="12">
    <source>
        <dbReference type="Proteomes" id="UP000184536"/>
    </source>
</evidence>
<evidence type="ECO:0000256" key="1">
    <source>
        <dbReference type="ARBA" id="ARBA00006540"/>
    </source>
</evidence>
<evidence type="ECO:0000256" key="2">
    <source>
        <dbReference type="ARBA" id="ARBA00022730"/>
    </source>
</evidence>
<dbReference type="PROSITE" id="PS00474">
    <property type="entry name" value="RIBOSOMAL_L3"/>
    <property type="match status" value="1"/>
</dbReference>
<evidence type="ECO:0000256" key="7">
    <source>
        <dbReference type="HAMAP-Rule" id="MF_01325"/>
    </source>
</evidence>
<dbReference type="InterPro" id="IPR019926">
    <property type="entry name" value="Ribosomal_uL3_CS"/>
</dbReference>
<keyword evidence="5 7" id="KW-0687">Ribonucleoprotein</keyword>
<dbReference type="AlphaFoldDB" id="A0A1M6NHG6"/>
<comment type="similarity">
    <text evidence="1 7 8">Belongs to the universal ribosomal protein uL3 family.</text>
</comment>
<evidence type="ECO:0000256" key="8">
    <source>
        <dbReference type="RuleBase" id="RU003905"/>
    </source>
</evidence>
<dbReference type="EMBL" id="FQZV01000056">
    <property type="protein sequence ID" value="SHJ95082.1"/>
    <property type="molecule type" value="Genomic_DNA"/>
</dbReference>
<dbReference type="NCBIfam" id="TIGR03625">
    <property type="entry name" value="L3_bact"/>
    <property type="match status" value="1"/>
</dbReference>
<keyword evidence="3 7" id="KW-0694">RNA-binding</keyword>
<dbReference type="Gene3D" id="2.40.30.10">
    <property type="entry name" value="Translation factors"/>
    <property type="match status" value="1"/>
</dbReference>
<evidence type="ECO:0000256" key="5">
    <source>
        <dbReference type="ARBA" id="ARBA00023274"/>
    </source>
</evidence>
<evidence type="ECO:0000256" key="3">
    <source>
        <dbReference type="ARBA" id="ARBA00022884"/>
    </source>
</evidence>
<accession>A0A1M6NHG6</accession>
<evidence type="ECO:0000256" key="4">
    <source>
        <dbReference type="ARBA" id="ARBA00022980"/>
    </source>
</evidence>